<reference evidence="2 3" key="1">
    <citation type="submission" date="2014-06" db="EMBL/GenBank/DDBJ databases">
        <title>Evolutionary Origins and Diversification of the Mycorrhizal Mutualists.</title>
        <authorList>
            <consortium name="DOE Joint Genome Institute"/>
            <consortium name="Mycorrhizal Genomics Consortium"/>
            <person name="Kohler A."/>
            <person name="Kuo A."/>
            <person name="Nagy L.G."/>
            <person name="Floudas D."/>
            <person name="Copeland A."/>
            <person name="Barry K.W."/>
            <person name="Cichocki N."/>
            <person name="Veneault-Fourrey C."/>
            <person name="LaButti K."/>
            <person name="Lindquist E.A."/>
            <person name="Lipzen A."/>
            <person name="Lundell T."/>
            <person name="Morin E."/>
            <person name="Murat C."/>
            <person name="Riley R."/>
            <person name="Ohm R."/>
            <person name="Sun H."/>
            <person name="Tunlid A."/>
            <person name="Henrissat B."/>
            <person name="Grigoriev I.V."/>
            <person name="Hibbett D.S."/>
            <person name="Martin F."/>
        </authorList>
    </citation>
    <scope>NUCLEOTIDE SEQUENCE [LARGE SCALE GENOMIC DNA]</scope>
    <source>
        <strain evidence="2 3">SS14</strain>
    </source>
</reference>
<dbReference type="EMBL" id="KN837234">
    <property type="protein sequence ID" value="KIJ31926.1"/>
    <property type="molecule type" value="Genomic_DNA"/>
</dbReference>
<sequence>MNWPYYPDEGITAPQSLVDDHRPIMHTDRRIAPIVSIRSKLLPGGSVLTAPGSHGHLPDVAAVKAMASSETTAISSELQDSATSALPPSPLVAGESTVSSLMSVSLSDALIDHVVTSSPKAVLKEHISSPDVATLITSQPLGLGCEPATDHGQIMRDALSRSQSSQSSPAWIPLNRKARRMRVPAGRASLPLSINTTAHSTNPRCITLSPSCGPPPLNRNSRPPPPVNYSTRPFDTPTSSAHPSPAPQFGTEMVDPSDPNIQPPAGLEDVEMGNMDCSNAQHATSEPMNNAEDWVDGIPESQQYRDISFSFSGSDGRESSLPPVSPASSPVTRNSSNSAMDKVVSLFERFTSKTLPIVEKLDARLTALEATVQTGEDLPSGNTIIEDNSVYDGNVEFATFAAPRRSRASTNKVYSTPKKKRGTHTGPDNHYNDMIRRLMRYLLTPLEFRQEMTVTNAQQEIQAPVHAYPSDEALLEFQDGSGEGPSYSDFSIAWLPKGVGRAHPLRKATKGWNEEAAHVFAAAFVDRLNAHHYDPDCQEWEESWKGTGELVLRFLSKLQNFNATFEKAYAERAGTTEEYRAKEIANRKRTNANSRRTSTYHIRELTVLYSPNLADEHRHQYLSVLRTLGAAGMTSDESETEGSEVKNPIDKIWRSRTIKAIFGSVDCGYDKKTKLGTDRRGAPKRIVGMPSKRVNDTPIPGLSCTFYDTTWLSKLPAARLRALKVGPPMELPPLIEL</sequence>
<feature type="compositionally biased region" description="Low complexity" evidence="1">
    <location>
        <begin position="319"/>
        <end position="331"/>
    </location>
</feature>
<gene>
    <name evidence="2" type="ORF">M422DRAFT_53152</name>
</gene>
<organism evidence="2 3">
    <name type="scientific">Sphaerobolus stellatus (strain SS14)</name>
    <dbReference type="NCBI Taxonomy" id="990650"/>
    <lineage>
        <taxon>Eukaryota</taxon>
        <taxon>Fungi</taxon>
        <taxon>Dikarya</taxon>
        <taxon>Basidiomycota</taxon>
        <taxon>Agaricomycotina</taxon>
        <taxon>Agaricomycetes</taxon>
        <taxon>Phallomycetidae</taxon>
        <taxon>Geastrales</taxon>
        <taxon>Sphaerobolaceae</taxon>
        <taxon>Sphaerobolus</taxon>
    </lineage>
</organism>
<protein>
    <submittedName>
        <fullName evidence="2">Uncharacterized protein</fullName>
    </submittedName>
</protein>
<dbReference type="OrthoDB" id="3224221at2759"/>
<keyword evidence="3" id="KW-1185">Reference proteome</keyword>
<dbReference type="Proteomes" id="UP000054279">
    <property type="component" value="Unassembled WGS sequence"/>
</dbReference>
<feature type="compositionally biased region" description="Pro residues" evidence="1">
    <location>
        <begin position="212"/>
        <end position="227"/>
    </location>
</feature>
<accession>A0A0C9V3A2</accession>
<evidence type="ECO:0000313" key="3">
    <source>
        <dbReference type="Proteomes" id="UP000054279"/>
    </source>
</evidence>
<evidence type="ECO:0000256" key="1">
    <source>
        <dbReference type="SAM" id="MobiDB-lite"/>
    </source>
</evidence>
<feature type="region of interest" description="Disordered" evidence="1">
    <location>
        <begin position="205"/>
        <end position="272"/>
    </location>
</feature>
<name>A0A0C9V3A2_SPHS4</name>
<proteinExistence type="predicted"/>
<evidence type="ECO:0000313" key="2">
    <source>
        <dbReference type="EMBL" id="KIJ31926.1"/>
    </source>
</evidence>
<feature type="region of interest" description="Disordered" evidence="1">
    <location>
        <begin position="308"/>
        <end position="337"/>
    </location>
</feature>
<dbReference type="HOGENOM" id="CLU_376499_0_0_1"/>
<dbReference type="AlphaFoldDB" id="A0A0C9V3A2"/>
<feature type="region of interest" description="Disordered" evidence="1">
    <location>
        <begin position="408"/>
        <end position="430"/>
    </location>
</feature>